<evidence type="ECO:0000256" key="1">
    <source>
        <dbReference type="SAM" id="Phobius"/>
    </source>
</evidence>
<gene>
    <name evidence="2" type="ORF">Gogos_019189</name>
</gene>
<proteinExistence type="predicted"/>
<reference evidence="2 3" key="1">
    <citation type="journal article" date="2019" name="Genome Biol. Evol.">
        <title>Insights into the evolution of the New World diploid cottons (Gossypium, subgenus Houzingenia) based on genome sequencing.</title>
        <authorList>
            <person name="Grover C.E."/>
            <person name="Arick M.A. 2nd"/>
            <person name="Thrash A."/>
            <person name="Conover J.L."/>
            <person name="Sanders W.S."/>
            <person name="Peterson D.G."/>
            <person name="Frelichowski J.E."/>
            <person name="Scheffler J.A."/>
            <person name="Scheffler B.E."/>
            <person name="Wendel J.F."/>
        </authorList>
    </citation>
    <scope>NUCLEOTIDE SEQUENCE [LARGE SCALE GENOMIC DNA]</scope>
    <source>
        <strain evidence="2">5</strain>
        <tissue evidence="2">Leaf</tissue>
    </source>
</reference>
<organism evidence="2 3">
    <name type="scientific">Gossypium gossypioides</name>
    <name type="common">Mexican cotton</name>
    <name type="synonym">Selera gossypioides</name>
    <dbReference type="NCBI Taxonomy" id="34282"/>
    <lineage>
        <taxon>Eukaryota</taxon>
        <taxon>Viridiplantae</taxon>
        <taxon>Streptophyta</taxon>
        <taxon>Embryophyta</taxon>
        <taxon>Tracheophyta</taxon>
        <taxon>Spermatophyta</taxon>
        <taxon>Magnoliopsida</taxon>
        <taxon>eudicotyledons</taxon>
        <taxon>Gunneridae</taxon>
        <taxon>Pentapetalae</taxon>
        <taxon>rosids</taxon>
        <taxon>malvids</taxon>
        <taxon>Malvales</taxon>
        <taxon>Malvaceae</taxon>
        <taxon>Malvoideae</taxon>
        <taxon>Gossypium</taxon>
    </lineage>
</organism>
<keyword evidence="3" id="KW-1185">Reference proteome</keyword>
<evidence type="ECO:0000313" key="3">
    <source>
        <dbReference type="Proteomes" id="UP000593579"/>
    </source>
</evidence>
<dbReference type="PANTHER" id="PTHR31973:SF187">
    <property type="entry name" value="MUTATOR TRANSPOSASE MUDRA PROTEIN"/>
    <property type="match status" value="1"/>
</dbReference>
<protein>
    <submittedName>
        <fullName evidence="2">Uncharacterized protein</fullName>
    </submittedName>
</protein>
<sequence length="211" mass="24634">MRLNILIVMIMGAYFGQMMMTILILVQEEVGSLHIIQTQQVHTSVLGLCLKMHNYCVSFRIKMINVKVIANDFEATIKDHSKMKLREIQRRVALEMHVNANMTKCRRAKKIVNDKLAGNVVEEFVVLWDYADELRLKNLRSTIKMAINRVTYESPPHLKRFYVYFEALKRGWKEGCILILGLDGCLLKGLFKSEMFFAIERDRNNQMYPIS</sequence>
<dbReference type="EMBL" id="JABEZY010000003">
    <property type="protein sequence ID" value="MBA0735332.1"/>
    <property type="molecule type" value="Genomic_DNA"/>
</dbReference>
<dbReference type="AlphaFoldDB" id="A0A7J9BGP8"/>
<evidence type="ECO:0000313" key="2">
    <source>
        <dbReference type="EMBL" id="MBA0735332.1"/>
    </source>
</evidence>
<keyword evidence="1" id="KW-0472">Membrane</keyword>
<name>A0A7J9BGP8_GOSGO</name>
<dbReference type="Proteomes" id="UP000593579">
    <property type="component" value="Unassembled WGS sequence"/>
</dbReference>
<dbReference type="OrthoDB" id="999066at2759"/>
<comment type="caution">
    <text evidence="2">The sequence shown here is derived from an EMBL/GenBank/DDBJ whole genome shotgun (WGS) entry which is preliminary data.</text>
</comment>
<keyword evidence="1" id="KW-0812">Transmembrane</keyword>
<keyword evidence="1" id="KW-1133">Transmembrane helix</keyword>
<accession>A0A7J9BGP8</accession>
<dbReference type="PANTHER" id="PTHR31973">
    <property type="entry name" value="POLYPROTEIN, PUTATIVE-RELATED"/>
    <property type="match status" value="1"/>
</dbReference>
<feature type="transmembrane region" description="Helical" evidence="1">
    <location>
        <begin position="6"/>
        <end position="26"/>
    </location>
</feature>